<keyword evidence="1" id="KW-0614">Plasmid</keyword>
<proteinExistence type="predicted"/>
<evidence type="ECO:0000313" key="2">
    <source>
        <dbReference type="Proteomes" id="UP000009081"/>
    </source>
</evidence>
<accession>C5B475</accession>
<name>C5B475_METEA</name>
<keyword evidence="2" id="KW-1185">Reference proteome</keyword>
<dbReference type="Proteomes" id="UP000009081">
    <property type="component" value="Plasmid megaplasmid"/>
</dbReference>
<geneLocation type="plasmid" evidence="1 2">
    <name>megaplasmid</name>
</geneLocation>
<dbReference type="EMBL" id="CP001511">
    <property type="protein sequence ID" value="ACS43257.1"/>
    <property type="molecule type" value="Genomic_DNA"/>
</dbReference>
<reference evidence="1 2" key="1">
    <citation type="journal article" date="2009" name="PLoS ONE">
        <title>Methylobacterium genome sequences: a reference blueprint to investigate microbial metabolism of C1 compounds from natural and industrial sources.</title>
        <authorList>
            <person name="Vuilleumier S."/>
            <person name="Chistoserdova L."/>
            <person name="Lee M.-C."/>
            <person name="Bringel F."/>
            <person name="Lajus A."/>
            <person name="Zhou Y."/>
            <person name="Gourion B."/>
            <person name="Barbe V."/>
            <person name="Chang J."/>
            <person name="Cruveiller S."/>
            <person name="Dossat C."/>
            <person name="Gillett W."/>
            <person name="Gruffaz C."/>
            <person name="Haugen E."/>
            <person name="Hourcade E."/>
            <person name="Levy R."/>
            <person name="Mangenot S."/>
            <person name="Muller E."/>
            <person name="Nadalig T."/>
            <person name="Pagni M."/>
            <person name="Penny C."/>
            <person name="Peyraud R."/>
            <person name="Robinson D.G."/>
            <person name="Roche D."/>
            <person name="Rouy Z."/>
            <person name="Saenampechek C."/>
            <person name="Salvignol G."/>
            <person name="Vallenet D."/>
            <person name="Wu Z."/>
            <person name="Marx C.J."/>
            <person name="Vorholt J.A."/>
            <person name="Olson M.V."/>
            <person name="Kaul R."/>
            <person name="Weissenbach J."/>
            <person name="Medigue C."/>
            <person name="Lidstrom M.E."/>
        </authorList>
    </citation>
    <scope>NUCLEOTIDE SEQUENCE [LARGE SCALE GENOMIC DNA]</scope>
    <source>
        <strain evidence="2">ATCC 14718 / DSM 1338 / JCM 2805 / NCIMB 9133 / AM1</strain>
    </source>
</reference>
<dbReference type="HOGENOM" id="CLU_2330511_0_0_5"/>
<dbReference type="AlphaFoldDB" id="C5B475"/>
<sequence>MEIHMPEFRRAMPEAGERVVLTAEVDRFPDVLVPAGMHGTVEYADVGKILLRLDEQVPDLAEWDNCLVWADGLDTEEGQTVAEAFWEAVEAASPAPAP</sequence>
<dbReference type="KEGG" id="mea:Mex_2p0405"/>
<organism evidence="1 2">
    <name type="scientific">Methylorubrum extorquens (strain ATCC 14718 / DSM 1338 / JCM 2805 / NCIMB 9133 / AM1)</name>
    <name type="common">Methylobacterium extorquens</name>
    <dbReference type="NCBI Taxonomy" id="272630"/>
    <lineage>
        <taxon>Bacteria</taxon>
        <taxon>Pseudomonadati</taxon>
        <taxon>Pseudomonadota</taxon>
        <taxon>Alphaproteobacteria</taxon>
        <taxon>Hyphomicrobiales</taxon>
        <taxon>Methylobacteriaceae</taxon>
        <taxon>Methylorubrum</taxon>
    </lineage>
</organism>
<gene>
    <name evidence="1" type="ordered locus">MexAM1_META2p0405</name>
</gene>
<evidence type="ECO:0000313" key="1">
    <source>
        <dbReference type="EMBL" id="ACS43257.1"/>
    </source>
</evidence>
<protein>
    <submittedName>
        <fullName evidence="1">Uncharacterized protein</fullName>
    </submittedName>
</protein>